<dbReference type="Gene3D" id="3.60.21.10">
    <property type="match status" value="1"/>
</dbReference>
<organism evidence="1 2">
    <name type="scientific">Ancylostoma caninum</name>
    <name type="common">Dog hookworm</name>
    <dbReference type="NCBI Taxonomy" id="29170"/>
    <lineage>
        <taxon>Eukaryota</taxon>
        <taxon>Metazoa</taxon>
        <taxon>Ecdysozoa</taxon>
        <taxon>Nematoda</taxon>
        <taxon>Chromadorea</taxon>
        <taxon>Rhabditida</taxon>
        <taxon>Rhabditina</taxon>
        <taxon>Rhabditomorpha</taxon>
        <taxon>Strongyloidea</taxon>
        <taxon>Ancylostomatidae</taxon>
        <taxon>Ancylostomatinae</taxon>
        <taxon>Ancylostoma</taxon>
    </lineage>
</organism>
<gene>
    <name evidence="1" type="ORF">ANCCAN_03127</name>
</gene>
<comment type="caution">
    <text evidence="1">The sequence shown here is derived from an EMBL/GenBank/DDBJ whole genome shotgun (WGS) entry which is preliminary data.</text>
</comment>
<dbReference type="AlphaFoldDB" id="A0A368H2A5"/>
<dbReference type="EMBL" id="JOJR01000020">
    <property type="protein sequence ID" value="RCN50741.1"/>
    <property type="molecule type" value="Genomic_DNA"/>
</dbReference>
<dbReference type="InterPro" id="IPR029052">
    <property type="entry name" value="Metallo-depent_PP-like"/>
</dbReference>
<evidence type="ECO:0000313" key="2">
    <source>
        <dbReference type="Proteomes" id="UP000252519"/>
    </source>
</evidence>
<proteinExistence type="predicted"/>
<accession>A0A368H2A5</accession>
<dbReference type="STRING" id="29170.A0A368H2A5"/>
<protein>
    <submittedName>
        <fullName evidence="1">Uncharacterized protein</fullName>
    </submittedName>
</protein>
<dbReference type="Proteomes" id="UP000252519">
    <property type="component" value="Unassembled WGS sequence"/>
</dbReference>
<keyword evidence="2" id="KW-1185">Reference proteome</keyword>
<dbReference type="OrthoDB" id="411211at2759"/>
<name>A0A368H2A5_ANCCA</name>
<sequence>MADYYHFLKIFLRFSPNFNFLPLLQHITYPNDYGHTIHYIISGAASRSDRSKKNIDTVGAENLKFHYPTSWNPFSQLGFSNGAFIYMEITKDNTTMTFLNGKGNEKYRMNISPRTKSSF</sequence>
<evidence type="ECO:0000313" key="1">
    <source>
        <dbReference type="EMBL" id="RCN50741.1"/>
    </source>
</evidence>
<reference evidence="1 2" key="1">
    <citation type="submission" date="2014-10" db="EMBL/GenBank/DDBJ databases">
        <title>Draft genome of the hookworm Ancylostoma caninum.</title>
        <authorList>
            <person name="Mitreva M."/>
        </authorList>
    </citation>
    <scope>NUCLEOTIDE SEQUENCE [LARGE SCALE GENOMIC DNA]</scope>
    <source>
        <strain evidence="1 2">Baltimore</strain>
    </source>
</reference>